<dbReference type="PANTHER" id="PTHR38111">
    <property type="entry name" value="ZN(2)-C6 FUNGAL-TYPE DOMAIN-CONTAINING PROTEIN-RELATED"/>
    <property type="match status" value="1"/>
</dbReference>
<dbReference type="AlphaFoldDB" id="A0AAD4GW84"/>
<evidence type="ECO:0000313" key="5">
    <source>
        <dbReference type="Proteomes" id="UP001194746"/>
    </source>
</evidence>
<organism evidence="4 5">
    <name type="scientific">Aspergillus nanangensis</name>
    <dbReference type="NCBI Taxonomy" id="2582783"/>
    <lineage>
        <taxon>Eukaryota</taxon>
        <taxon>Fungi</taxon>
        <taxon>Dikarya</taxon>
        <taxon>Ascomycota</taxon>
        <taxon>Pezizomycotina</taxon>
        <taxon>Eurotiomycetes</taxon>
        <taxon>Eurotiomycetidae</taxon>
        <taxon>Eurotiales</taxon>
        <taxon>Aspergillaceae</taxon>
        <taxon>Aspergillus</taxon>
        <taxon>Aspergillus subgen. Circumdati</taxon>
    </lineage>
</organism>
<protein>
    <recommendedName>
        <fullName evidence="6">Zn(2)-C6 fungal-type domain-containing protein</fullName>
    </recommendedName>
</protein>
<evidence type="ECO:0000313" key="4">
    <source>
        <dbReference type="EMBL" id="KAF9891581.1"/>
    </source>
</evidence>
<keyword evidence="2" id="KW-0804">Transcription</keyword>
<comment type="caution">
    <text evidence="4">The sequence shown here is derived from an EMBL/GenBank/DDBJ whole genome shotgun (WGS) entry which is preliminary data.</text>
</comment>
<dbReference type="PANTHER" id="PTHR38111:SF11">
    <property type="entry name" value="TRANSCRIPTION FACTOR DOMAIN-CONTAINING PROTEIN-RELATED"/>
    <property type="match status" value="1"/>
</dbReference>
<dbReference type="GO" id="GO:0008270">
    <property type="term" value="F:zinc ion binding"/>
    <property type="evidence" value="ECO:0007669"/>
    <property type="project" value="InterPro"/>
</dbReference>
<dbReference type="Proteomes" id="UP001194746">
    <property type="component" value="Unassembled WGS sequence"/>
</dbReference>
<sequence>MPGVPSGRGCDACRQQKKKVESPTQHARCNLAIPACVRCARLGIKCFGGGQRRYKFINHTATGLTPLRIIPSSSTTLIAGHLVSRLEVKDIRYDTNCFGPFLQLIPQRIGANRALDIAADTFATVYSNLYVEKHPVQGLVKHGQALAALRDCLKAPQKGQVAEIASAIYLTMLNDDLISSRTNRPRVSHIEILVYLLQMTAHWNWESPFELQALLTITGVVIMESVGNHQLNLEPWVWKVLEKIEGPNSVRPKPDDAEAASRDPERFPSLELRRIIKIAQLIREPVDRCADLQSAYTLLLSDREKLKRQPKELFYSKDPSADQPRPQIQLGFQTRCATVLTLSLMVNLVLEEFSPLDTSLLAERDLLIEESIAVCQIPDRYKPLGACYVTPCLIVACAASRDPKRRAVIASLLGEISGCDGTPTTVWVDGVHGWRTRWESLRRQVPGRPLLSAAICRHAV</sequence>
<gene>
    <name evidence="4" type="ORF">FE257_003592</name>
</gene>
<keyword evidence="3" id="KW-0539">Nucleus</keyword>
<name>A0AAD4GW84_ASPNN</name>
<keyword evidence="1" id="KW-0805">Transcription regulation</keyword>
<keyword evidence="5" id="KW-1185">Reference proteome</keyword>
<evidence type="ECO:0008006" key="6">
    <source>
        <dbReference type="Google" id="ProtNLM"/>
    </source>
</evidence>
<reference evidence="4" key="1">
    <citation type="journal article" date="2019" name="Beilstein J. Org. Chem.">
        <title>Nanangenines: drimane sesquiterpenoids as the dominant metabolite cohort of a novel Australian fungus, Aspergillus nanangensis.</title>
        <authorList>
            <person name="Lacey H.J."/>
            <person name="Gilchrist C.L.M."/>
            <person name="Crombie A."/>
            <person name="Kalaitzis J.A."/>
            <person name="Vuong D."/>
            <person name="Rutledge P.J."/>
            <person name="Turner P."/>
            <person name="Pitt J.I."/>
            <person name="Lacey E."/>
            <person name="Chooi Y.H."/>
            <person name="Piggott A.M."/>
        </authorList>
    </citation>
    <scope>NUCLEOTIDE SEQUENCE</scope>
    <source>
        <strain evidence="4">MST-FP2251</strain>
    </source>
</reference>
<dbReference type="InterPro" id="IPR001138">
    <property type="entry name" value="Zn2Cys6_DnaBD"/>
</dbReference>
<dbReference type="CDD" id="cd00067">
    <property type="entry name" value="GAL4"/>
    <property type="match status" value="1"/>
</dbReference>
<reference evidence="4" key="2">
    <citation type="submission" date="2020-02" db="EMBL/GenBank/DDBJ databases">
        <authorList>
            <person name="Gilchrist C.L.M."/>
            <person name="Chooi Y.-H."/>
        </authorList>
    </citation>
    <scope>NUCLEOTIDE SEQUENCE</scope>
    <source>
        <strain evidence="4">MST-FP2251</strain>
    </source>
</reference>
<dbReference type="InterPro" id="IPR053178">
    <property type="entry name" value="Osmoadaptation_assoc"/>
</dbReference>
<proteinExistence type="predicted"/>
<evidence type="ECO:0000256" key="3">
    <source>
        <dbReference type="ARBA" id="ARBA00023242"/>
    </source>
</evidence>
<dbReference type="EMBL" id="VCAU01000017">
    <property type="protein sequence ID" value="KAF9891581.1"/>
    <property type="molecule type" value="Genomic_DNA"/>
</dbReference>
<dbReference type="GO" id="GO:0000981">
    <property type="term" value="F:DNA-binding transcription factor activity, RNA polymerase II-specific"/>
    <property type="evidence" value="ECO:0007669"/>
    <property type="project" value="InterPro"/>
</dbReference>
<evidence type="ECO:0000256" key="2">
    <source>
        <dbReference type="ARBA" id="ARBA00023163"/>
    </source>
</evidence>
<accession>A0AAD4GW84</accession>
<evidence type="ECO:0000256" key="1">
    <source>
        <dbReference type="ARBA" id="ARBA00023015"/>
    </source>
</evidence>